<gene>
    <name evidence="1" type="ORF">SCHPADRAFT_897387</name>
</gene>
<reference evidence="1 2" key="1">
    <citation type="submission" date="2015-04" db="EMBL/GenBank/DDBJ databases">
        <title>Complete genome sequence of Schizopora paradoxa KUC8140, a cosmopolitan wood degrader in East Asia.</title>
        <authorList>
            <consortium name="DOE Joint Genome Institute"/>
            <person name="Min B."/>
            <person name="Park H."/>
            <person name="Jang Y."/>
            <person name="Kim J.-J."/>
            <person name="Kim K.H."/>
            <person name="Pangilinan J."/>
            <person name="Lipzen A."/>
            <person name="Riley R."/>
            <person name="Grigoriev I.V."/>
            <person name="Spatafora J.W."/>
            <person name="Choi I.-G."/>
        </authorList>
    </citation>
    <scope>NUCLEOTIDE SEQUENCE [LARGE SCALE GENOMIC DNA]</scope>
    <source>
        <strain evidence="1 2">KUC8140</strain>
    </source>
</reference>
<dbReference type="AlphaFoldDB" id="A0A0H2QYG6"/>
<feature type="non-terminal residue" evidence="1">
    <location>
        <position position="1"/>
    </location>
</feature>
<sequence>AVHFQHHIRWTPPATGTLLPPTYGARVQLSSASLAKTAATTASNIELTLHSVCIESTRLPFLGAGRTTMFAHTNGAASSARILLREGGDDAREGAVHNLRNSTTRRRGYDGFETRWGRVRCYEAQLALVHDASIELESDIARVSSAFESSTRAAVGRWTSGGIRKASFNTGCMRDIPFSKPLISYGCHFRVA</sequence>
<evidence type="ECO:0000313" key="1">
    <source>
        <dbReference type="EMBL" id="KLO03992.1"/>
    </source>
</evidence>
<dbReference type="Proteomes" id="UP000053477">
    <property type="component" value="Unassembled WGS sequence"/>
</dbReference>
<organism evidence="1 2">
    <name type="scientific">Schizopora paradoxa</name>
    <dbReference type="NCBI Taxonomy" id="27342"/>
    <lineage>
        <taxon>Eukaryota</taxon>
        <taxon>Fungi</taxon>
        <taxon>Dikarya</taxon>
        <taxon>Basidiomycota</taxon>
        <taxon>Agaricomycotina</taxon>
        <taxon>Agaricomycetes</taxon>
        <taxon>Hymenochaetales</taxon>
        <taxon>Schizoporaceae</taxon>
        <taxon>Schizopora</taxon>
    </lineage>
</organism>
<dbReference type="EMBL" id="KQ086811">
    <property type="protein sequence ID" value="KLO03992.1"/>
    <property type="molecule type" value="Genomic_DNA"/>
</dbReference>
<accession>A0A0H2QYG6</accession>
<dbReference type="InParanoid" id="A0A0H2QYG6"/>
<evidence type="ECO:0000313" key="2">
    <source>
        <dbReference type="Proteomes" id="UP000053477"/>
    </source>
</evidence>
<keyword evidence="2" id="KW-1185">Reference proteome</keyword>
<protein>
    <submittedName>
        <fullName evidence="1">Uncharacterized protein</fullName>
    </submittedName>
</protein>
<proteinExistence type="predicted"/>
<name>A0A0H2QYG6_9AGAM</name>